<feature type="region of interest" description="Disordered" evidence="1">
    <location>
        <begin position="184"/>
        <end position="241"/>
    </location>
</feature>
<evidence type="ECO:0000313" key="2">
    <source>
        <dbReference type="EMBL" id="PZC75152.1"/>
    </source>
</evidence>
<feature type="compositionally biased region" description="Acidic residues" evidence="1">
    <location>
        <begin position="119"/>
        <end position="132"/>
    </location>
</feature>
<name>A0A2W1BJA2_HELAM</name>
<feature type="compositionally biased region" description="Polar residues" evidence="1">
    <location>
        <begin position="214"/>
        <end position="223"/>
    </location>
</feature>
<organism evidence="2 3">
    <name type="scientific">Helicoverpa armigera</name>
    <name type="common">Cotton bollworm</name>
    <name type="synonym">Heliothis armigera</name>
    <dbReference type="NCBI Taxonomy" id="29058"/>
    <lineage>
        <taxon>Eukaryota</taxon>
        <taxon>Metazoa</taxon>
        <taxon>Ecdysozoa</taxon>
        <taxon>Arthropoda</taxon>
        <taxon>Hexapoda</taxon>
        <taxon>Insecta</taxon>
        <taxon>Pterygota</taxon>
        <taxon>Neoptera</taxon>
        <taxon>Endopterygota</taxon>
        <taxon>Lepidoptera</taxon>
        <taxon>Glossata</taxon>
        <taxon>Ditrysia</taxon>
        <taxon>Noctuoidea</taxon>
        <taxon>Noctuidae</taxon>
        <taxon>Heliothinae</taxon>
        <taxon>Helicoverpa</taxon>
    </lineage>
</organism>
<evidence type="ECO:0000313" key="3">
    <source>
        <dbReference type="Proteomes" id="UP000249218"/>
    </source>
</evidence>
<dbReference type="OrthoDB" id="6924690at2759"/>
<sequence>MTGGGRKYDVESEAMKLYGEDFKSVLRRFRRTPDYLKILTDKMDDLKVYVREMSAQVLNYIHSKMVQRVNDLVGVTRPFEDATSPAPGANMYYHSYNRRQDAEGEAGEGELPPPVADPDQLEPEDPVEGGEEDVQHMKDVKTLDNYKAFNALLTTQERNSFRDVGYEFAGQLIHAIITNMGPVVEPQPKSTKLPNGGDPEKFDKGSTTEHPQTHEVTAASTAGETHEPLPPEGEEATTPETYRFRRLYEIMKELRDAGRYV</sequence>
<proteinExistence type="predicted"/>
<dbReference type="EMBL" id="KZ150008">
    <property type="protein sequence ID" value="PZC75152.1"/>
    <property type="molecule type" value="Genomic_DNA"/>
</dbReference>
<protein>
    <submittedName>
        <fullName evidence="2">Uncharacterized protein</fullName>
    </submittedName>
</protein>
<feature type="region of interest" description="Disordered" evidence="1">
    <location>
        <begin position="101"/>
        <end position="133"/>
    </location>
</feature>
<gene>
    <name evidence="2" type="primary">HaOG206714</name>
    <name evidence="2" type="ORF">B5X24_HaOG206714</name>
</gene>
<dbReference type="AlphaFoldDB" id="A0A2W1BJA2"/>
<accession>A0A2W1BJA2</accession>
<keyword evidence="3" id="KW-1185">Reference proteome</keyword>
<dbReference type="Proteomes" id="UP000249218">
    <property type="component" value="Unassembled WGS sequence"/>
</dbReference>
<reference evidence="2 3" key="1">
    <citation type="journal article" date="2017" name="BMC Biol.">
        <title>Genomic innovations, transcriptional plasticity and gene loss underlying the evolution and divergence of two highly polyphagous and invasive Helicoverpa pest species.</title>
        <authorList>
            <person name="Pearce S.L."/>
            <person name="Clarke D.F."/>
            <person name="East P.D."/>
            <person name="Elfekih S."/>
            <person name="Gordon K.H."/>
            <person name="Jermiin L.S."/>
            <person name="McGaughran A."/>
            <person name="Oakeshott J.G."/>
            <person name="Papanikolaou A."/>
            <person name="Perera O.P."/>
            <person name="Rane R.V."/>
            <person name="Richards S."/>
            <person name="Tay W.T."/>
            <person name="Walsh T.K."/>
            <person name="Anderson A."/>
            <person name="Anderson C.J."/>
            <person name="Asgari S."/>
            <person name="Board P.G."/>
            <person name="Bretschneider A."/>
            <person name="Campbell P.M."/>
            <person name="Chertemps T."/>
            <person name="Christeller J.T."/>
            <person name="Coppin C.W."/>
            <person name="Downes S.J."/>
            <person name="Duan G."/>
            <person name="Farnsworth C.A."/>
            <person name="Good R.T."/>
            <person name="Han L.B."/>
            <person name="Han Y.C."/>
            <person name="Hatje K."/>
            <person name="Horne I."/>
            <person name="Huang Y.P."/>
            <person name="Hughes D.S."/>
            <person name="Jacquin-Joly E."/>
            <person name="James W."/>
            <person name="Jhangiani S."/>
            <person name="Kollmar M."/>
            <person name="Kuwar S.S."/>
            <person name="Li S."/>
            <person name="Liu N.Y."/>
            <person name="Maibeche M.T."/>
            <person name="Miller J.R."/>
            <person name="Montagne N."/>
            <person name="Perry T."/>
            <person name="Qu J."/>
            <person name="Song S.V."/>
            <person name="Sutton G.G."/>
            <person name="Vogel H."/>
            <person name="Walenz B.P."/>
            <person name="Xu W."/>
            <person name="Zhang H.J."/>
            <person name="Zou Z."/>
            <person name="Batterham P."/>
            <person name="Edwards O.R."/>
            <person name="Feyereisen R."/>
            <person name="Gibbs R.A."/>
            <person name="Heckel D.G."/>
            <person name="McGrath A."/>
            <person name="Robin C."/>
            <person name="Scherer S.E."/>
            <person name="Worley K.C."/>
            <person name="Wu Y.D."/>
        </authorList>
    </citation>
    <scope>NUCLEOTIDE SEQUENCE [LARGE SCALE GENOMIC DNA]</scope>
    <source>
        <strain evidence="2">Harm_GR_Male_#8</strain>
        <tissue evidence="2">Whole organism</tissue>
    </source>
</reference>
<evidence type="ECO:0000256" key="1">
    <source>
        <dbReference type="SAM" id="MobiDB-lite"/>
    </source>
</evidence>
<feature type="compositionally biased region" description="Basic and acidic residues" evidence="1">
    <location>
        <begin position="198"/>
        <end position="213"/>
    </location>
</feature>